<protein>
    <submittedName>
        <fullName evidence="3">DUF4388 domain-containing protein</fullName>
    </submittedName>
</protein>
<dbReference type="PANTHER" id="PTHR36304:SF4">
    <property type="entry name" value="DUF4388 DOMAIN-CONTAINING PROTEIN"/>
    <property type="match status" value="1"/>
</dbReference>
<evidence type="ECO:0000256" key="1">
    <source>
        <dbReference type="PROSITE-ProRule" id="PRU00339"/>
    </source>
</evidence>
<dbReference type="InterPro" id="IPR011990">
    <property type="entry name" value="TPR-like_helical_dom_sf"/>
</dbReference>
<sequence>MAIEGPVKELSLFELFQLISFAKKTGVLNIILNDGTEYKLFFKEGFLVYLDTGKKLIQELQRRGILNDVEEKNLEELIRDGKVNVKEVSAVLKSIVENEIFFLLKLKEGFFKFEEYFIEPLKELELNLRIENLIMEGARRIDEAERILSSLPPESTIFVISDEIAKKDYIKLTSEEWEILSLIDGKKSIKDIIRIKGNELKTLKALYGLYISGILKISVEEKMKGKVKDDEVKKIDSLWKEEKYDEGIDYIIGLIEKYGDEPTLFYNLGYFYIKKMEFKKGLETFERFLKLSKNKLATREIEEMISGIKNLVSEIMKLEGEVG</sequence>
<name>A0A7C4Y6F3_UNCW3</name>
<evidence type="ECO:0000259" key="2">
    <source>
        <dbReference type="Pfam" id="PF14332"/>
    </source>
</evidence>
<dbReference type="PROSITE" id="PS50005">
    <property type="entry name" value="TPR"/>
    <property type="match status" value="1"/>
</dbReference>
<reference evidence="3" key="1">
    <citation type="journal article" date="2020" name="mSystems">
        <title>Genome- and Community-Level Interaction Insights into Carbon Utilization and Element Cycling Functions of Hydrothermarchaeota in Hydrothermal Sediment.</title>
        <authorList>
            <person name="Zhou Z."/>
            <person name="Liu Y."/>
            <person name="Xu W."/>
            <person name="Pan J."/>
            <person name="Luo Z.H."/>
            <person name="Li M."/>
        </authorList>
    </citation>
    <scope>NUCLEOTIDE SEQUENCE [LARGE SCALE GENOMIC DNA]</scope>
    <source>
        <strain evidence="3">SpSt-780</strain>
    </source>
</reference>
<dbReference type="AlphaFoldDB" id="A0A7C4Y6F3"/>
<organism evidence="3">
    <name type="scientific">candidate division WOR-3 bacterium</name>
    <dbReference type="NCBI Taxonomy" id="2052148"/>
    <lineage>
        <taxon>Bacteria</taxon>
        <taxon>Bacteria division WOR-3</taxon>
    </lineage>
</organism>
<dbReference type="InterPro" id="IPR025497">
    <property type="entry name" value="PatA-like_N"/>
</dbReference>
<dbReference type="EMBL" id="DTHG01000083">
    <property type="protein sequence ID" value="HGW92163.1"/>
    <property type="molecule type" value="Genomic_DNA"/>
</dbReference>
<feature type="domain" description="PatA-like N-terminal" evidence="2">
    <location>
        <begin position="5"/>
        <end position="144"/>
    </location>
</feature>
<gene>
    <name evidence="3" type="ORF">ENV67_06460</name>
</gene>
<evidence type="ECO:0000313" key="3">
    <source>
        <dbReference type="EMBL" id="HGW92163.1"/>
    </source>
</evidence>
<dbReference type="Gene3D" id="1.25.40.10">
    <property type="entry name" value="Tetratricopeptide repeat domain"/>
    <property type="match status" value="1"/>
</dbReference>
<keyword evidence="1" id="KW-0802">TPR repeat</keyword>
<dbReference type="PANTHER" id="PTHR36304">
    <property type="entry name" value="DOMAIN GTPASE-ACTIVATING PROTEIN, PUTATIVE-RELATED-RELATED"/>
    <property type="match status" value="1"/>
</dbReference>
<dbReference type="InterPro" id="IPR019734">
    <property type="entry name" value="TPR_rpt"/>
</dbReference>
<accession>A0A7C4Y6F3</accession>
<proteinExistence type="predicted"/>
<comment type="caution">
    <text evidence="3">The sequence shown here is derived from an EMBL/GenBank/DDBJ whole genome shotgun (WGS) entry which is preliminary data.</text>
</comment>
<dbReference type="Pfam" id="PF14332">
    <property type="entry name" value="DUF4388"/>
    <property type="match status" value="1"/>
</dbReference>
<dbReference type="SUPFAM" id="SSF48452">
    <property type="entry name" value="TPR-like"/>
    <property type="match status" value="1"/>
</dbReference>
<feature type="repeat" description="TPR" evidence="1">
    <location>
        <begin position="262"/>
        <end position="295"/>
    </location>
</feature>